<sequence length="716" mass="79880">MSQENNRTATALGTIGTVFWCVQLIPQIWYNWRRKKTEGLPVAMGFLWAGCAVPMGVYLILQKVNLSLQIQPQIFGIFSTIIWAQILYYDHDYTRIKAIMICCGMLALLGGLEALLILTLRIPYRKGITWPDLLVGIVAAIMLGAGLVPVYFELWKRNGRVVGFTAEGSFDVLGGIMYTIVVVLEMGIYISHTIWRYRFRELRKEAKESGKSIDELLKGPSTETTSIASFIPNEEIQSPSLSLPTRNILDISHFDPFHTAEKLQVASILGDYLIVNIDSIPYLKLSQAKYTQHSSINLHLWDLWEDIARRTTKEEEKKYQMSKTSIQLPEIFSQIHRHQILYSNPSPIHPLPTLTPRTPPQPQISIFAKREDQAAPLACSGNKYRKLEYIVPDILSKTPLHHNHENHTDFNPLTGPATILVTEGAIQSNHTVQVAALARKLGLKALVLLSRGTGGGLAASQDPETFVRTGNVQINRLLGAEVRILEKGDPLASDAFPILEELRAQGEMPYWIPGGASLHPLGGLGYARAAFEIAEQEVEMGLGGTGRFDFIFVACGSGSTVGGLIAGFRMLETMREVEDRRIRPRRNIIGVLNSPTKPRSYHEERVLLFAQRASALMGIDPHQSVSMDDVKLEDRFVGSGYGVLDRETKEAMDRMARLEALVLDPVYTAKVARGMLQWVEEEEIRQYARLHSLDEVNVLFIHTGGQAALGAYADVS</sequence>
<evidence type="ECO:0000256" key="8">
    <source>
        <dbReference type="SAM" id="Phobius"/>
    </source>
</evidence>
<evidence type="ECO:0000256" key="6">
    <source>
        <dbReference type="ARBA" id="ARBA00022989"/>
    </source>
</evidence>
<dbReference type="Gene3D" id="1.20.1280.290">
    <property type="match status" value="1"/>
</dbReference>
<feature type="transmembrane region" description="Helical" evidence="8">
    <location>
        <begin position="172"/>
        <end position="195"/>
    </location>
</feature>
<evidence type="ECO:0000313" key="11">
    <source>
        <dbReference type="Proteomes" id="UP000191285"/>
    </source>
</evidence>
<organism evidence="10 11">
    <name type="scientific">Penicillium steckii</name>
    <dbReference type="NCBI Taxonomy" id="303698"/>
    <lineage>
        <taxon>Eukaryota</taxon>
        <taxon>Fungi</taxon>
        <taxon>Dikarya</taxon>
        <taxon>Ascomycota</taxon>
        <taxon>Pezizomycotina</taxon>
        <taxon>Eurotiomycetes</taxon>
        <taxon>Eurotiomycetidae</taxon>
        <taxon>Eurotiales</taxon>
        <taxon>Aspergillaceae</taxon>
        <taxon>Penicillium</taxon>
    </lineage>
</organism>
<keyword evidence="7 8" id="KW-0472">Membrane</keyword>
<gene>
    <name evidence="10" type="ORF">PENSTE_c015G01588</name>
</gene>
<evidence type="ECO:0000256" key="3">
    <source>
        <dbReference type="ARBA" id="ARBA00008639"/>
    </source>
</evidence>
<dbReference type="AlphaFoldDB" id="A0A1V6T159"/>
<comment type="subcellular location">
    <subcellularLocation>
        <location evidence="2">Membrane</location>
        <topology evidence="2">Multi-pass membrane protein</topology>
    </subcellularLocation>
</comment>
<dbReference type="Gene3D" id="3.40.50.1100">
    <property type="match status" value="2"/>
</dbReference>
<dbReference type="Pfam" id="PF00291">
    <property type="entry name" value="PALP"/>
    <property type="match status" value="1"/>
</dbReference>
<keyword evidence="11" id="KW-1185">Reference proteome</keyword>
<comment type="cofactor">
    <cofactor evidence="1">
        <name>pyridoxal 5'-phosphate</name>
        <dbReference type="ChEBI" id="CHEBI:597326"/>
    </cofactor>
</comment>
<feature type="domain" description="Tryptophan synthase beta chain-like PALP" evidence="9">
    <location>
        <begin position="345"/>
        <end position="687"/>
    </location>
</feature>
<dbReference type="GO" id="GO:0016020">
    <property type="term" value="C:membrane"/>
    <property type="evidence" value="ECO:0007669"/>
    <property type="project" value="UniProtKB-SubCell"/>
</dbReference>
<evidence type="ECO:0000259" key="9">
    <source>
        <dbReference type="Pfam" id="PF00291"/>
    </source>
</evidence>
<feature type="transmembrane region" description="Helical" evidence="8">
    <location>
        <begin position="132"/>
        <end position="152"/>
    </location>
</feature>
<dbReference type="EMBL" id="MLKD01000015">
    <property type="protein sequence ID" value="OQE19473.1"/>
    <property type="molecule type" value="Genomic_DNA"/>
</dbReference>
<feature type="transmembrane region" description="Helical" evidence="8">
    <location>
        <begin position="73"/>
        <end position="90"/>
    </location>
</feature>
<evidence type="ECO:0000313" key="10">
    <source>
        <dbReference type="EMBL" id="OQE19473.1"/>
    </source>
</evidence>
<evidence type="ECO:0000256" key="5">
    <source>
        <dbReference type="ARBA" id="ARBA00022898"/>
    </source>
</evidence>
<dbReference type="OrthoDB" id="10266364at2759"/>
<protein>
    <recommendedName>
        <fullName evidence="9">Tryptophan synthase beta chain-like PALP domain-containing protein</fullName>
    </recommendedName>
</protein>
<evidence type="ECO:0000256" key="7">
    <source>
        <dbReference type="ARBA" id="ARBA00023136"/>
    </source>
</evidence>
<dbReference type="PANTHER" id="PTHR43780">
    <property type="entry name" value="1-AMINOCYCLOPROPANE-1-CARBOXYLATE DEAMINASE-RELATED"/>
    <property type="match status" value="1"/>
</dbReference>
<name>A0A1V6T159_9EURO</name>
<proteinExistence type="inferred from homology"/>
<comment type="similarity">
    <text evidence="3">Belongs to the ACC deaminase/D-cysteine desulfhydrase family.</text>
</comment>
<feature type="transmembrane region" description="Helical" evidence="8">
    <location>
        <begin position="42"/>
        <end position="61"/>
    </location>
</feature>
<keyword evidence="6 8" id="KW-1133">Transmembrane helix</keyword>
<keyword evidence="4 8" id="KW-0812">Transmembrane</keyword>
<dbReference type="InterPro" id="IPR006603">
    <property type="entry name" value="PQ-loop_rpt"/>
</dbReference>
<comment type="caution">
    <text evidence="10">The sequence shown here is derived from an EMBL/GenBank/DDBJ whole genome shotgun (WGS) entry which is preliminary data.</text>
</comment>
<evidence type="ECO:0000256" key="1">
    <source>
        <dbReference type="ARBA" id="ARBA00001933"/>
    </source>
</evidence>
<dbReference type="Pfam" id="PF04193">
    <property type="entry name" value="PQ-loop"/>
    <property type="match status" value="1"/>
</dbReference>
<dbReference type="STRING" id="303698.A0A1V6T159"/>
<evidence type="ECO:0000256" key="2">
    <source>
        <dbReference type="ARBA" id="ARBA00004141"/>
    </source>
</evidence>
<evidence type="ECO:0000256" key="4">
    <source>
        <dbReference type="ARBA" id="ARBA00022692"/>
    </source>
</evidence>
<dbReference type="PANTHER" id="PTHR43780:SF2">
    <property type="entry name" value="1-AMINOCYCLOPROPANE-1-CARBOXYLATE DEAMINASE-RELATED"/>
    <property type="match status" value="1"/>
</dbReference>
<feature type="transmembrane region" description="Helical" evidence="8">
    <location>
        <begin position="96"/>
        <end position="120"/>
    </location>
</feature>
<accession>A0A1V6T159</accession>
<dbReference type="GO" id="GO:0019148">
    <property type="term" value="F:D-cysteine desulfhydrase activity"/>
    <property type="evidence" value="ECO:0007669"/>
    <property type="project" value="TreeGrafter"/>
</dbReference>
<feature type="transmembrane region" description="Helical" evidence="8">
    <location>
        <begin position="12"/>
        <end position="30"/>
    </location>
</feature>
<dbReference type="SMART" id="SM00679">
    <property type="entry name" value="CTNS"/>
    <property type="match status" value="1"/>
</dbReference>
<dbReference type="InterPro" id="IPR001926">
    <property type="entry name" value="TrpB-like_PALP"/>
</dbReference>
<keyword evidence="5" id="KW-0663">Pyridoxal phosphate</keyword>
<dbReference type="InterPro" id="IPR027278">
    <property type="entry name" value="ACCD_DCysDesulf"/>
</dbReference>
<dbReference type="Proteomes" id="UP000191285">
    <property type="component" value="Unassembled WGS sequence"/>
</dbReference>
<reference evidence="11" key="1">
    <citation type="journal article" date="2017" name="Nat. Microbiol.">
        <title>Global analysis of biosynthetic gene clusters reveals vast potential of secondary metabolite production in Penicillium species.</title>
        <authorList>
            <person name="Nielsen J.C."/>
            <person name="Grijseels S."/>
            <person name="Prigent S."/>
            <person name="Ji B."/>
            <person name="Dainat J."/>
            <person name="Nielsen K.F."/>
            <person name="Frisvad J.C."/>
            <person name="Workman M."/>
            <person name="Nielsen J."/>
        </authorList>
    </citation>
    <scope>NUCLEOTIDE SEQUENCE [LARGE SCALE GENOMIC DNA]</scope>
    <source>
        <strain evidence="11">IBT 24891</strain>
    </source>
</reference>
<dbReference type="SUPFAM" id="SSF53686">
    <property type="entry name" value="Tryptophan synthase beta subunit-like PLP-dependent enzymes"/>
    <property type="match status" value="1"/>
</dbReference>
<dbReference type="InterPro" id="IPR036052">
    <property type="entry name" value="TrpB-like_PALP_sf"/>
</dbReference>